<dbReference type="EMBL" id="JAVDQK010000002">
    <property type="protein sequence ID" value="MDR6217644.1"/>
    <property type="molecule type" value="Genomic_DNA"/>
</dbReference>
<proteinExistence type="predicted"/>
<organism evidence="2 3">
    <name type="scientific">Deinococcus soli</name>
    <name type="common">ex Cha et al. 2016</name>
    <dbReference type="NCBI Taxonomy" id="1309411"/>
    <lineage>
        <taxon>Bacteria</taxon>
        <taxon>Thermotogati</taxon>
        <taxon>Deinococcota</taxon>
        <taxon>Deinococci</taxon>
        <taxon>Deinococcales</taxon>
        <taxon>Deinococcaceae</taxon>
        <taxon>Deinococcus</taxon>
    </lineage>
</organism>
<feature type="chain" id="PRO_5042006016" evidence="1">
    <location>
        <begin position="20"/>
        <end position="147"/>
    </location>
</feature>
<name>A0AAE3XBK1_9DEIO</name>
<evidence type="ECO:0000313" key="2">
    <source>
        <dbReference type="EMBL" id="MDR6217644.1"/>
    </source>
</evidence>
<keyword evidence="1" id="KW-0732">Signal</keyword>
<reference evidence="2" key="1">
    <citation type="submission" date="2023-07" db="EMBL/GenBank/DDBJ databases">
        <title>Sorghum-associated microbial communities from plants grown in Nebraska, USA.</title>
        <authorList>
            <person name="Schachtman D."/>
        </authorList>
    </citation>
    <scope>NUCLEOTIDE SEQUENCE</scope>
    <source>
        <strain evidence="2">BE330</strain>
    </source>
</reference>
<dbReference type="RefSeq" id="WP_309849442.1">
    <property type="nucleotide sequence ID" value="NZ_JAVDQJ010000001.1"/>
</dbReference>
<dbReference type="Proteomes" id="UP001185331">
    <property type="component" value="Unassembled WGS sequence"/>
</dbReference>
<gene>
    <name evidence="2" type="ORF">J2Y00_001201</name>
</gene>
<evidence type="ECO:0000256" key="1">
    <source>
        <dbReference type="SAM" id="SignalP"/>
    </source>
</evidence>
<protein>
    <submittedName>
        <fullName evidence="2">Uncharacterized protein</fullName>
    </submittedName>
</protein>
<sequence>MTRFLSLLAALTLTAPASAAVAWAGADATTGGFGVHAGAALLPIPFVGTVGLEGSAERPWRVTDTSANRVALGLTLRDLNIPLSKVDAFATLGGQALLPSNGGDNVYALYGEAGLRGPVFGPAGWRAFVRGTSAGTVGAGLGLELRF</sequence>
<feature type="signal peptide" evidence="1">
    <location>
        <begin position="1"/>
        <end position="19"/>
    </location>
</feature>
<dbReference type="AlphaFoldDB" id="A0AAE3XBK1"/>
<comment type="caution">
    <text evidence="2">The sequence shown here is derived from an EMBL/GenBank/DDBJ whole genome shotgun (WGS) entry which is preliminary data.</text>
</comment>
<evidence type="ECO:0000313" key="3">
    <source>
        <dbReference type="Proteomes" id="UP001185331"/>
    </source>
</evidence>
<accession>A0AAE3XBK1</accession>